<evidence type="ECO:0000313" key="3">
    <source>
        <dbReference type="EMBL" id="CAF4721383.1"/>
    </source>
</evidence>
<keyword evidence="4" id="KW-1185">Reference proteome</keyword>
<gene>
    <name evidence="2" type="ORF">OVN521_LOCUS48133</name>
    <name evidence="3" type="ORF">OVN521_LOCUS49090</name>
</gene>
<evidence type="ECO:0000313" key="4">
    <source>
        <dbReference type="Proteomes" id="UP000663866"/>
    </source>
</evidence>
<proteinExistence type="predicted"/>
<organism evidence="2 4">
    <name type="scientific">Rotaria magnacalcarata</name>
    <dbReference type="NCBI Taxonomy" id="392030"/>
    <lineage>
        <taxon>Eukaryota</taxon>
        <taxon>Metazoa</taxon>
        <taxon>Spiralia</taxon>
        <taxon>Gnathifera</taxon>
        <taxon>Rotifera</taxon>
        <taxon>Eurotatoria</taxon>
        <taxon>Bdelloidea</taxon>
        <taxon>Philodinida</taxon>
        <taxon>Philodinidae</taxon>
        <taxon>Rotaria</taxon>
    </lineage>
</organism>
<name>A0A821I0U1_9BILA</name>
<dbReference type="AlphaFoldDB" id="A0A821I0U1"/>
<dbReference type="EMBL" id="CAJOBG010098464">
    <property type="protein sequence ID" value="CAF4693094.1"/>
    <property type="molecule type" value="Genomic_DNA"/>
</dbReference>
<sequence>NDHAGNGINEEMENKNEEKDDDTEQNDQKMDVNDSQLPPNLEIPNEKTLSDDGKL</sequence>
<feature type="compositionally biased region" description="Basic and acidic residues" evidence="1">
    <location>
        <begin position="44"/>
        <end position="55"/>
    </location>
</feature>
<protein>
    <submittedName>
        <fullName evidence="2">Uncharacterized protein</fullName>
    </submittedName>
</protein>
<feature type="non-terminal residue" evidence="2">
    <location>
        <position position="1"/>
    </location>
</feature>
<reference evidence="2" key="1">
    <citation type="submission" date="2021-02" db="EMBL/GenBank/DDBJ databases">
        <authorList>
            <person name="Nowell W R."/>
        </authorList>
    </citation>
    <scope>NUCLEOTIDE SEQUENCE</scope>
</reference>
<evidence type="ECO:0000313" key="2">
    <source>
        <dbReference type="EMBL" id="CAF4693094.1"/>
    </source>
</evidence>
<comment type="caution">
    <text evidence="2">The sequence shown here is derived from an EMBL/GenBank/DDBJ whole genome shotgun (WGS) entry which is preliminary data.</text>
</comment>
<accession>A0A821I0U1</accession>
<feature type="region of interest" description="Disordered" evidence="1">
    <location>
        <begin position="1"/>
        <end position="55"/>
    </location>
</feature>
<evidence type="ECO:0000256" key="1">
    <source>
        <dbReference type="SAM" id="MobiDB-lite"/>
    </source>
</evidence>
<dbReference type="Proteomes" id="UP000663866">
    <property type="component" value="Unassembled WGS sequence"/>
</dbReference>
<dbReference type="EMBL" id="CAJOBG010105888">
    <property type="protein sequence ID" value="CAF4721383.1"/>
    <property type="molecule type" value="Genomic_DNA"/>
</dbReference>